<dbReference type="SUPFAM" id="SSF55464">
    <property type="entry name" value="Origin of replication-binding domain, RBD-like"/>
    <property type="match status" value="1"/>
</dbReference>
<dbReference type="Gene3D" id="2.30.30.940">
    <property type="match status" value="1"/>
</dbReference>
<dbReference type="NCBIfam" id="NF041492">
    <property type="entry name" value="MobF"/>
    <property type="match status" value="1"/>
</dbReference>
<accession>A0ABT6N1N8</accession>
<feature type="compositionally biased region" description="Basic and acidic residues" evidence="1">
    <location>
        <begin position="880"/>
        <end position="912"/>
    </location>
</feature>
<dbReference type="NCBIfam" id="TIGR02686">
    <property type="entry name" value="relax_trwC"/>
    <property type="match status" value="1"/>
</dbReference>
<keyword evidence="4" id="KW-1185">Reference proteome</keyword>
<evidence type="ECO:0000313" key="4">
    <source>
        <dbReference type="Proteomes" id="UP001160625"/>
    </source>
</evidence>
<reference evidence="3" key="1">
    <citation type="submission" date="2023-04" db="EMBL/GenBank/DDBJ databases">
        <title>Sphingomonas sp. MAHUQ-71 isolated from rice field.</title>
        <authorList>
            <person name="Huq M.A."/>
        </authorList>
    </citation>
    <scope>NUCLEOTIDE SEQUENCE</scope>
    <source>
        <strain evidence="3">MAHUQ-71</strain>
    </source>
</reference>
<evidence type="ECO:0000259" key="2">
    <source>
        <dbReference type="SMART" id="SM00382"/>
    </source>
</evidence>
<evidence type="ECO:0000256" key="1">
    <source>
        <dbReference type="SAM" id="MobiDB-lite"/>
    </source>
</evidence>
<dbReference type="EMBL" id="JARYGZ010000001">
    <property type="protein sequence ID" value="MDH7639204.1"/>
    <property type="molecule type" value="Genomic_DNA"/>
</dbReference>
<dbReference type="InterPro" id="IPR014059">
    <property type="entry name" value="TraI/TrwC_relax"/>
</dbReference>
<gene>
    <name evidence="3" type="primary">mobF</name>
    <name evidence="3" type="ORF">QGN17_10720</name>
</gene>
<comment type="caution">
    <text evidence="3">The sequence shown here is derived from an EMBL/GenBank/DDBJ whole genome shotgun (WGS) entry which is preliminary data.</text>
</comment>
<dbReference type="Proteomes" id="UP001160625">
    <property type="component" value="Unassembled WGS sequence"/>
</dbReference>
<dbReference type="Pfam" id="PF13604">
    <property type="entry name" value="AAA_30"/>
    <property type="match status" value="1"/>
</dbReference>
<dbReference type="RefSeq" id="WP_281044466.1">
    <property type="nucleotide sequence ID" value="NZ_JARYGZ010000001.1"/>
</dbReference>
<dbReference type="InterPro" id="IPR003593">
    <property type="entry name" value="AAA+_ATPase"/>
</dbReference>
<feature type="region of interest" description="Disordered" evidence="1">
    <location>
        <begin position="863"/>
        <end position="925"/>
    </location>
</feature>
<dbReference type="SUPFAM" id="SSF52540">
    <property type="entry name" value="P-loop containing nucleoside triphosphate hydrolases"/>
    <property type="match status" value="2"/>
</dbReference>
<proteinExistence type="predicted"/>
<protein>
    <submittedName>
        <fullName evidence="3">MobF family relaxase</fullName>
    </submittedName>
</protein>
<dbReference type="SMART" id="SM00382">
    <property type="entry name" value="AAA"/>
    <property type="match status" value="1"/>
</dbReference>
<dbReference type="CDD" id="cd18809">
    <property type="entry name" value="SF1_C_RecD"/>
    <property type="match status" value="1"/>
</dbReference>
<sequence length="958" mass="105569">MIHPRRLSGSAGNIARYYSVGDYYTKGGDEPSAWGGGIARDMGLEGKPVDPKLFQQLLAGEVHGQQLGRHRSDGTIQHHPGWDFAVNAPKSVSIMALVAGDDRVIAAHEKAVDVAVGYLEEHAALRRRDSGEIVHETTGRLIFARFQEHASRELDPHLHTHVVVMNMTNGAAHGPMASLETRAMYVEQMTAGQVYRNELASGLKTLGYDISADPRSGRFEITGVPAALIEEMSQRRRQIDEHAREHGLEGQAARRRSFYETRGPKERAGLDDLRRDWTNRAAAHRAELDLARMRAETGQTRPLEVDPAVAARAMLFGVRHSEEREAVNNKGQLLRSALASHVGEIRLEQVRPLIEGLEQRRQLLATREPTGDQLLIQGRTTRRTARLELRLVDQLALALDDAAPIASRDRLLVTLEDAGLAPAQEQALVDLATSRDRVNGLHGVAGAGKSTMVKALAEAAEPGTKMVALAPTSSAASNLGQVAGIESRTVASLLAGGGRGVGRDHVLVVDEAGQLGSRQAERLLEISRTSGARLLLIGDNKQTGAIEQGKAFWLLQRLGMPTAQLTESVRQETRAMKAAVAQARVGNYADAIGALDKVVSGEGAEALAGNLVREWTRLKPDNRAATNILVLDNSTRRLVNERVREVLQREGVVAAEDTRLQILSSAAMTEQEKRLARFYSGGQVVTFGRDIAGAGIARDIEYRVVGTARVAGGRQIFRLIDAQGREVRWDPRVGRASQVNVFQEEARDLSAGDRIQWRLVNRDLDLRNAERGTVEQIEGTVAMIRWDKGERRQEIDLGRHRTWDHGYAETVYSAQSKTYDRVYVLAPVASPLVNGQNFYTAITRARFGVKLWTEDPARLVDRLERRSGEKSSATEGLGRLSRDHVDGRQVRHGERLRSLREEMDQERRDRATSRPSPQTVSSRLATRASEIGEALDRLLARALSRGRVDRDTSRGVDR</sequence>
<dbReference type="Gene3D" id="3.40.50.300">
    <property type="entry name" value="P-loop containing nucleotide triphosphate hydrolases"/>
    <property type="match status" value="2"/>
</dbReference>
<feature type="domain" description="AAA+ ATPase" evidence="2">
    <location>
        <begin position="435"/>
        <end position="666"/>
    </location>
</feature>
<name>A0ABT6N1N8_9SPHN</name>
<dbReference type="InterPro" id="IPR014862">
    <property type="entry name" value="TrwC"/>
</dbReference>
<evidence type="ECO:0000313" key="3">
    <source>
        <dbReference type="EMBL" id="MDH7639204.1"/>
    </source>
</evidence>
<dbReference type="InterPro" id="IPR027417">
    <property type="entry name" value="P-loop_NTPase"/>
</dbReference>
<organism evidence="3 4">
    <name type="scientific">Sphingomonas oryzagri</name>
    <dbReference type="NCBI Taxonomy" id="3042314"/>
    <lineage>
        <taxon>Bacteria</taxon>
        <taxon>Pseudomonadati</taxon>
        <taxon>Pseudomonadota</taxon>
        <taxon>Alphaproteobacteria</taxon>
        <taxon>Sphingomonadales</taxon>
        <taxon>Sphingomonadaceae</taxon>
        <taxon>Sphingomonas</taxon>
    </lineage>
</organism>
<dbReference type="Pfam" id="PF08751">
    <property type="entry name" value="TrwC"/>
    <property type="match status" value="1"/>
</dbReference>
<feature type="compositionally biased region" description="Polar residues" evidence="1">
    <location>
        <begin position="913"/>
        <end position="924"/>
    </location>
</feature>